<sequence>ELGLRRDFVLVQLLRGNDYLPPLACSFSCEDLWPCYLRWRRTRSPDLGLVAQASGCRDEGSVQERLQILPAQISDFMSRLSTGFPSGPTAQPIAAEELAKGVEAYVHGLIWCLETYVNGFCPDFHFRFPRAWTPCASAELLLRHNKALADGLAPASDGSCTAPAASPAACLASGSGGGLGGRGGVAPPPPLPPLSPLACAAAVLPVSELRALLLPTAPCLAALLEPEKGLLWEVARLEACTECGQLEACVAAVPPGGKKFLKRRRALDAHRRAHRDIEDVQLDALEREVQRLCAAAAAAEGAGGAEVAVAVEGVAAAAPPSSGPSLRELLTLVAAPTQFLCPRSPQLEAELEKRRPVVEVCDGSEAEELACPVEASAAPKKRALAEAEEAQVPAASTESGHASHSNNKRARRKERQRQRQQQEQN</sequence>
<feature type="non-terminal residue" evidence="2">
    <location>
        <position position="425"/>
    </location>
</feature>
<gene>
    <name evidence="2" type="ORF">PGLA2088_LOCUS16441</name>
</gene>
<feature type="compositionally biased region" description="Polar residues" evidence="1">
    <location>
        <begin position="394"/>
        <end position="405"/>
    </location>
</feature>
<comment type="caution">
    <text evidence="2">The sequence shown here is derived from an EMBL/GenBank/DDBJ whole genome shotgun (WGS) entry which is preliminary data.</text>
</comment>
<feature type="region of interest" description="Disordered" evidence="1">
    <location>
        <begin position="375"/>
        <end position="425"/>
    </location>
</feature>
<organism evidence="2 3">
    <name type="scientific">Polarella glacialis</name>
    <name type="common">Dinoflagellate</name>
    <dbReference type="NCBI Taxonomy" id="89957"/>
    <lineage>
        <taxon>Eukaryota</taxon>
        <taxon>Sar</taxon>
        <taxon>Alveolata</taxon>
        <taxon>Dinophyceae</taxon>
        <taxon>Suessiales</taxon>
        <taxon>Suessiaceae</taxon>
        <taxon>Polarella</taxon>
    </lineage>
</organism>
<dbReference type="AlphaFoldDB" id="A0A813J688"/>
<evidence type="ECO:0000313" key="2">
    <source>
        <dbReference type="EMBL" id="CAE8666959.1"/>
    </source>
</evidence>
<protein>
    <submittedName>
        <fullName evidence="2">Uncharacterized protein</fullName>
    </submittedName>
</protein>
<dbReference type="Proteomes" id="UP000626109">
    <property type="component" value="Unassembled WGS sequence"/>
</dbReference>
<feature type="compositionally biased region" description="Basic residues" evidence="1">
    <location>
        <begin position="406"/>
        <end position="418"/>
    </location>
</feature>
<name>A0A813J688_POLGL</name>
<accession>A0A813J688</accession>
<evidence type="ECO:0000256" key="1">
    <source>
        <dbReference type="SAM" id="MobiDB-lite"/>
    </source>
</evidence>
<dbReference type="EMBL" id="CAJNNW010020826">
    <property type="protein sequence ID" value="CAE8666959.1"/>
    <property type="molecule type" value="Genomic_DNA"/>
</dbReference>
<proteinExistence type="predicted"/>
<reference evidence="2" key="1">
    <citation type="submission" date="2021-02" db="EMBL/GenBank/DDBJ databases">
        <authorList>
            <person name="Dougan E. K."/>
            <person name="Rhodes N."/>
            <person name="Thang M."/>
            <person name="Chan C."/>
        </authorList>
    </citation>
    <scope>NUCLEOTIDE SEQUENCE</scope>
</reference>
<evidence type="ECO:0000313" key="3">
    <source>
        <dbReference type="Proteomes" id="UP000626109"/>
    </source>
</evidence>